<gene>
    <name evidence="1" type="ORF">HELGO_WM27633</name>
</gene>
<name>A0A6S6RRE8_9BACT</name>
<organism evidence="1">
    <name type="scientific">uncultured Sulfurovum sp</name>
    <dbReference type="NCBI Taxonomy" id="269237"/>
    <lineage>
        <taxon>Bacteria</taxon>
        <taxon>Pseudomonadati</taxon>
        <taxon>Campylobacterota</taxon>
        <taxon>Epsilonproteobacteria</taxon>
        <taxon>Campylobacterales</taxon>
        <taxon>Sulfurovaceae</taxon>
        <taxon>Sulfurovum</taxon>
        <taxon>environmental samples</taxon>
    </lineage>
</organism>
<dbReference type="EMBL" id="CACVAP010000001">
    <property type="protein sequence ID" value="CAA6798355.1"/>
    <property type="molecule type" value="Genomic_DNA"/>
</dbReference>
<reference evidence="1" key="1">
    <citation type="submission" date="2020-01" db="EMBL/GenBank/DDBJ databases">
        <authorList>
            <person name="Meier V. D."/>
            <person name="Meier V D."/>
        </authorList>
    </citation>
    <scope>NUCLEOTIDE SEQUENCE</scope>
    <source>
        <strain evidence="1">HLG_WM_MAG_06</strain>
    </source>
</reference>
<protein>
    <submittedName>
        <fullName evidence="1">Uncharacterized protein</fullName>
    </submittedName>
</protein>
<accession>A0A6S6RRE8</accession>
<proteinExistence type="predicted"/>
<sequence>MKKYLIIILIAFHLMGSSLYATKTFLEKSHVHRHHHAHNGSVHQHQHSHSQTNIHYADFFTSTPDVHFFNLLNPRQIYLETITWIPNPTSESLFRPPIL</sequence>
<evidence type="ECO:0000313" key="1">
    <source>
        <dbReference type="EMBL" id="CAA6798355.1"/>
    </source>
</evidence>
<dbReference type="AlphaFoldDB" id="A0A6S6RRE8"/>